<reference evidence="1 2" key="1">
    <citation type="submission" date="2009-07" db="EMBL/GenBank/DDBJ databases">
        <authorList>
            <person name="Madupu R."/>
            <person name="Sebastian Y."/>
            <person name="Durkin A.S."/>
            <person name="Torralba M."/>
            <person name="Methe B."/>
            <person name="Sutton G.G."/>
            <person name="Strausberg R.L."/>
            <person name="Nelson K.E."/>
        </authorList>
    </citation>
    <scope>NUCLEOTIDE SEQUENCE [LARGE SCALE GENOMIC DNA]</scope>
    <source>
        <strain evidence="1 2">ATCC 35580</strain>
    </source>
</reference>
<dbReference type="NCBIfam" id="NF047780">
    <property type="entry name" value="LIC12708_fam"/>
    <property type="match status" value="1"/>
</dbReference>
<dbReference type="Gene3D" id="2.120.10.30">
    <property type="entry name" value="TolB, C-terminal domain"/>
    <property type="match status" value="1"/>
</dbReference>
<dbReference type="Proteomes" id="UP000004509">
    <property type="component" value="Unassembled WGS sequence"/>
</dbReference>
<dbReference type="AlphaFoldDB" id="C8PSI2"/>
<evidence type="ECO:0000313" key="2">
    <source>
        <dbReference type="Proteomes" id="UP000004509"/>
    </source>
</evidence>
<protein>
    <submittedName>
        <fullName evidence="1">Uncharacterized protein</fullName>
    </submittedName>
</protein>
<evidence type="ECO:0000313" key="1">
    <source>
        <dbReference type="EMBL" id="EEV19852.1"/>
    </source>
</evidence>
<dbReference type="InterPro" id="IPR058072">
    <property type="entry name" value="LIC12708-like"/>
</dbReference>
<proteinExistence type="predicted"/>
<dbReference type="eggNOG" id="ENOG503464J">
    <property type="taxonomic scope" value="Bacteria"/>
</dbReference>
<dbReference type="OrthoDB" id="350103at2"/>
<sequence>MIVMLRRRRIFKGLCIAIYCVFSLCAVSCGKEITGNLEREHLFFIKYGNFEDQLDLFQLASSYIRPDSQLAMDDGIFYLSNSSAGKIMRLTSFGDLLALYYNPEKNPQPTFVDADQTDKITTRMAVPYPLNHPTYLAITPSKHLFAVDTVNEERIEYDQTENLALRDTVIHFNEAGEFVDTVGQEGAGGTPFPPIEGLYADSNGGLIVVCRTATGIRVYWYDNTGSLLYKIPIAFSGLPSPYTNEVKGFSSLDKAVPDFTAKKLYIKVDYYREDIDAETNVSAGISYDKSCLYTFNIEEQRYERTIDIAPYEDTEDTSTGVRHVKKVYGLLGVTANNWCFLTTPRSDGYMLELIDLHSNKIYTRVLSVSAEELVYNAFNLSSDGILSALLAGDTQAEIVWWKTNEITGVSKNE</sequence>
<organism evidence="1 2">
    <name type="scientific">Treponema vincentii ATCC 35580</name>
    <dbReference type="NCBI Taxonomy" id="596324"/>
    <lineage>
        <taxon>Bacteria</taxon>
        <taxon>Pseudomonadati</taxon>
        <taxon>Spirochaetota</taxon>
        <taxon>Spirochaetia</taxon>
        <taxon>Spirochaetales</taxon>
        <taxon>Treponemataceae</taxon>
        <taxon>Treponema</taxon>
    </lineage>
</organism>
<gene>
    <name evidence="1" type="ORF">TREVI0001_1349</name>
</gene>
<name>C8PSI2_9SPIR</name>
<dbReference type="STRING" id="596324.TREVI0001_1349"/>
<accession>C8PSI2</accession>
<dbReference type="SUPFAM" id="SSF63829">
    <property type="entry name" value="Calcium-dependent phosphotriesterase"/>
    <property type="match status" value="1"/>
</dbReference>
<comment type="caution">
    <text evidence="1">The sequence shown here is derived from an EMBL/GenBank/DDBJ whole genome shotgun (WGS) entry which is preliminary data.</text>
</comment>
<dbReference type="EMBL" id="ACYH01000049">
    <property type="protein sequence ID" value="EEV19852.1"/>
    <property type="molecule type" value="Genomic_DNA"/>
</dbReference>
<dbReference type="InterPro" id="IPR011042">
    <property type="entry name" value="6-blade_b-propeller_TolB-like"/>
</dbReference>
<dbReference type="RefSeq" id="WP_006189558.1">
    <property type="nucleotide sequence ID" value="NZ_ACYH01000049.1"/>
</dbReference>